<keyword evidence="5 8" id="KW-1133">Transmembrane helix</keyword>
<dbReference type="EMBL" id="CP041742">
    <property type="protein sequence ID" value="QDQ74737.1"/>
    <property type="molecule type" value="Genomic_DNA"/>
</dbReference>
<feature type="transmembrane region" description="Helical" evidence="8">
    <location>
        <begin position="6"/>
        <end position="24"/>
    </location>
</feature>
<evidence type="ECO:0000256" key="4">
    <source>
        <dbReference type="ARBA" id="ARBA00022692"/>
    </source>
</evidence>
<keyword evidence="6 8" id="KW-0472">Membrane</keyword>
<comment type="subcellular location">
    <subcellularLocation>
        <location evidence="1">Cell membrane</location>
        <topology evidence="1">Multi-pass membrane protein</topology>
    </subcellularLocation>
</comment>
<feature type="transmembrane region" description="Helical" evidence="8">
    <location>
        <begin position="121"/>
        <end position="139"/>
    </location>
</feature>
<dbReference type="Pfam" id="PF00953">
    <property type="entry name" value="Glycos_transf_4"/>
    <property type="match status" value="1"/>
</dbReference>
<keyword evidence="7" id="KW-0460">Magnesium</keyword>
<feature type="transmembrane region" description="Helical" evidence="8">
    <location>
        <begin position="168"/>
        <end position="185"/>
    </location>
</feature>
<sequence length="328" mass="35053">MAAWCLLHVAIGVAGTWLARRYALRRQLIDQPGDRRSHAVATPRGGGIAIVASALLAFGWLASTHAMPGTEVAMLATGLVLVAGIGWLDDHRPLSPWLRLGVHAVSAFMVGFSIWQQGHSLEAAVLGFGLTVVLINVWNFMDGIDGLATSQALLVAAGWAWLAWPDPWAWVLFAVAAACLGFLPSNLPPARIFLGDVGSGALGYLLAVGLLWLPAGTPRWTWLAWLPLSAFLVDAALTLLVRILRGERWWAPHLQHAYQRWVARSGRHGPVSLAYALWTACAVATMVLARGAGTGVGAAALGIGYAAAAMIWAWLRWNRTTQEGSGQA</sequence>
<dbReference type="AlphaFoldDB" id="A0A516V883"/>
<comment type="cofactor">
    <cofactor evidence="7">
        <name>Mg(2+)</name>
        <dbReference type="ChEBI" id="CHEBI:18420"/>
    </cofactor>
</comment>
<dbReference type="GO" id="GO:0016780">
    <property type="term" value="F:phosphotransferase activity, for other substituted phosphate groups"/>
    <property type="evidence" value="ECO:0007669"/>
    <property type="project" value="InterPro"/>
</dbReference>
<dbReference type="GO" id="GO:0009103">
    <property type="term" value="P:lipopolysaccharide biosynthetic process"/>
    <property type="evidence" value="ECO:0007669"/>
    <property type="project" value="TreeGrafter"/>
</dbReference>
<keyword evidence="10" id="KW-1185">Reference proteome</keyword>
<evidence type="ECO:0000256" key="6">
    <source>
        <dbReference type="ARBA" id="ARBA00023136"/>
    </source>
</evidence>
<dbReference type="InterPro" id="IPR000715">
    <property type="entry name" value="Glycosyl_transferase_4"/>
</dbReference>
<dbReference type="PANTHER" id="PTHR22926">
    <property type="entry name" value="PHOSPHO-N-ACETYLMURAMOYL-PENTAPEPTIDE-TRANSFERASE"/>
    <property type="match status" value="1"/>
</dbReference>
<gene>
    <name evidence="9" type="ORF">FNZ56_03115</name>
</gene>
<dbReference type="GO" id="GO:0071555">
    <property type="term" value="P:cell wall organization"/>
    <property type="evidence" value="ECO:0007669"/>
    <property type="project" value="TreeGrafter"/>
</dbReference>
<dbReference type="GO" id="GO:0005886">
    <property type="term" value="C:plasma membrane"/>
    <property type="evidence" value="ECO:0007669"/>
    <property type="project" value="UniProtKB-SubCell"/>
</dbReference>
<accession>A0A516V883</accession>
<name>A0A516V883_9GAMM</name>
<dbReference type="Proteomes" id="UP000315891">
    <property type="component" value="Chromosome"/>
</dbReference>
<feature type="binding site" evidence="7">
    <location>
        <position position="139"/>
    </location>
    <ligand>
        <name>Mg(2+)</name>
        <dbReference type="ChEBI" id="CHEBI:18420"/>
    </ligand>
</feature>
<dbReference type="OrthoDB" id="9783652at2"/>
<feature type="transmembrane region" description="Helical" evidence="8">
    <location>
        <begin position="45"/>
        <end position="63"/>
    </location>
</feature>
<evidence type="ECO:0000256" key="3">
    <source>
        <dbReference type="ARBA" id="ARBA00022679"/>
    </source>
</evidence>
<keyword evidence="7" id="KW-0479">Metal-binding</keyword>
<evidence type="ECO:0000256" key="2">
    <source>
        <dbReference type="ARBA" id="ARBA00022475"/>
    </source>
</evidence>
<dbReference type="GO" id="GO:0046872">
    <property type="term" value="F:metal ion binding"/>
    <property type="evidence" value="ECO:0007669"/>
    <property type="project" value="UniProtKB-KW"/>
</dbReference>
<feature type="transmembrane region" description="Helical" evidence="8">
    <location>
        <begin position="270"/>
        <end position="289"/>
    </location>
</feature>
<evidence type="ECO:0000256" key="1">
    <source>
        <dbReference type="ARBA" id="ARBA00004651"/>
    </source>
</evidence>
<keyword evidence="3 9" id="KW-0808">Transferase</keyword>
<reference evidence="9 10" key="1">
    <citation type="submission" date="2019-07" db="EMBL/GenBank/DDBJ databases">
        <title>Lysobacter weifangensis sp. nov., isolated from bensulfuron-methyl contaminated farmland soil.</title>
        <authorList>
            <person name="Zhao H."/>
        </authorList>
    </citation>
    <scope>NUCLEOTIDE SEQUENCE [LARGE SCALE GENOMIC DNA]</scope>
    <source>
        <strain evidence="9 10">CC-Bw-6</strain>
    </source>
</reference>
<feature type="transmembrane region" description="Helical" evidence="8">
    <location>
        <begin position="69"/>
        <end position="88"/>
    </location>
</feature>
<feature type="transmembrane region" description="Helical" evidence="8">
    <location>
        <begin position="97"/>
        <end position="115"/>
    </location>
</feature>
<feature type="transmembrane region" description="Helical" evidence="8">
    <location>
        <begin position="192"/>
        <end position="213"/>
    </location>
</feature>
<feature type="transmembrane region" description="Helical" evidence="8">
    <location>
        <begin position="295"/>
        <end position="315"/>
    </location>
</feature>
<evidence type="ECO:0000313" key="9">
    <source>
        <dbReference type="EMBL" id="QDQ74737.1"/>
    </source>
</evidence>
<dbReference type="GO" id="GO:0044038">
    <property type="term" value="P:cell wall macromolecule biosynthetic process"/>
    <property type="evidence" value="ECO:0007669"/>
    <property type="project" value="TreeGrafter"/>
</dbReference>
<evidence type="ECO:0000256" key="5">
    <source>
        <dbReference type="ARBA" id="ARBA00022989"/>
    </source>
</evidence>
<evidence type="ECO:0000256" key="7">
    <source>
        <dbReference type="PIRSR" id="PIRSR600715-1"/>
    </source>
</evidence>
<dbReference type="PANTHER" id="PTHR22926:SF3">
    <property type="entry name" value="UNDECAPRENYL-PHOSPHATE ALPHA-N-ACETYLGLUCOSAMINYL 1-PHOSPHATE TRANSFERASE"/>
    <property type="match status" value="1"/>
</dbReference>
<evidence type="ECO:0000313" key="10">
    <source>
        <dbReference type="Proteomes" id="UP000315891"/>
    </source>
</evidence>
<protein>
    <submittedName>
        <fullName evidence="9">Glycosyltransferase family 4 protein</fullName>
    </submittedName>
</protein>
<feature type="transmembrane region" description="Helical" evidence="8">
    <location>
        <begin position="146"/>
        <end position="162"/>
    </location>
</feature>
<evidence type="ECO:0000256" key="8">
    <source>
        <dbReference type="SAM" id="Phobius"/>
    </source>
</evidence>
<organism evidence="9 10">
    <name type="scientific">Pseudoluteimonas lycopersici</name>
    <dbReference type="NCBI Taxonomy" id="1324796"/>
    <lineage>
        <taxon>Bacteria</taxon>
        <taxon>Pseudomonadati</taxon>
        <taxon>Pseudomonadota</taxon>
        <taxon>Gammaproteobacteria</taxon>
        <taxon>Lysobacterales</taxon>
        <taxon>Lysobacteraceae</taxon>
        <taxon>Pseudoluteimonas</taxon>
    </lineage>
</organism>
<keyword evidence="4 8" id="KW-0812">Transmembrane</keyword>
<dbReference type="CDD" id="cd06854">
    <property type="entry name" value="GT_WbpL_WbcO_like"/>
    <property type="match status" value="1"/>
</dbReference>
<keyword evidence="2" id="KW-1003">Cell membrane</keyword>
<feature type="transmembrane region" description="Helical" evidence="8">
    <location>
        <begin position="225"/>
        <end position="244"/>
    </location>
</feature>
<proteinExistence type="predicted"/>
<feature type="binding site" evidence="7">
    <location>
        <position position="196"/>
    </location>
    <ligand>
        <name>Mg(2+)</name>
        <dbReference type="ChEBI" id="CHEBI:18420"/>
    </ligand>
</feature>